<dbReference type="Proteomes" id="UP000001299">
    <property type="component" value="Chromosome 1"/>
</dbReference>
<keyword evidence="3" id="KW-1185">Reference proteome</keyword>
<feature type="region of interest" description="Disordered" evidence="1">
    <location>
        <begin position="1"/>
        <end position="92"/>
    </location>
</feature>
<dbReference type="EMBL" id="CP001810">
    <property type="protein sequence ID" value="ADL33002.1"/>
    <property type="molecule type" value="Genomic_DNA"/>
</dbReference>
<name>E0RXG4_BUTPB</name>
<dbReference type="STRING" id="515622.bpr_I0253"/>
<evidence type="ECO:0000313" key="2">
    <source>
        <dbReference type="EMBL" id="ADL33002.1"/>
    </source>
</evidence>
<sequence length="92" mass="9855">MLIPILPFFGPIAPPPAQEAQTDEAKQPQMPPMPPVYQGAPMVNGEEAKPEGEMPIPPTPYNYAQGMPVAPNQQPPVPVYAGAPNVPNKDEE</sequence>
<dbReference type="AlphaFoldDB" id="E0RXG4"/>
<dbReference type="RefSeq" id="WP_013279659.1">
    <property type="nucleotide sequence ID" value="NC_014387.1"/>
</dbReference>
<accession>E0RXG4</accession>
<proteinExistence type="predicted"/>
<organism evidence="2 3">
    <name type="scientific">Butyrivibrio proteoclasticus (strain ATCC 51982 / DSM 14932 / B316)</name>
    <name type="common">Clostridium proteoclasticum</name>
    <dbReference type="NCBI Taxonomy" id="515622"/>
    <lineage>
        <taxon>Bacteria</taxon>
        <taxon>Bacillati</taxon>
        <taxon>Bacillota</taxon>
        <taxon>Clostridia</taxon>
        <taxon>Lachnospirales</taxon>
        <taxon>Lachnospiraceae</taxon>
        <taxon>Butyrivibrio</taxon>
    </lineage>
</organism>
<protein>
    <submittedName>
        <fullName evidence="2">Uncharacterized protein</fullName>
    </submittedName>
</protein>
<dbReference type="KEGG" id="bpb:bpr_I0253"/>
<reference evidence="2 3" key="1">
    <citation type="journal article" date="2010" name="PLoS ONE">
        <title>The glycobiome of the rumen bacterium Butyrivibrio proteoclasticus B316(T) highlights adaptation to a polysaccharide-rich environment.</title>
        <authorList>
            <person name="Kelly W.J."/>
            <person name="Leahy S.C."/>
            <person name="Altermann E."/>
            <person name="Yeoman C.J."/>
            <person name="Dunne J.C."/>
            <person name="Kong Z."/>
            <person name="Pacheco D.M."/>
            <person name="Li D."/>
            <person name="Noel S.J."/>
            <person name="Moon C.D."/>
            <person name="Cookson A.L."/>
            <person name="Attwood G.T."/>
        </authorList>
    </citation>
    <scope>NUCLEOTIDE SEQUENCE [LARGE SCALE GENOMIC DNA]</scope>
    <source>
        <strain evidence="3">ATCC 51982 / DSM 14932 / B316</strain>
    </source>
</reference>
<evidence type="ECO:0000313" key="3">
    <source>
        <dbReference type="Proteomes" id="UP000001299"/>
    </source>
</evidence>
<dbReference type="HOGENOM" id="CLU_2407711_0_0_9"/>
<evidence type="ECO:0000256" key="1">
    <source>
        <dbReference type="SAM" id="MobiDB-lite"/>
    </source>
</evidence>
<gene>
    <name evidence="2" type="ordered locus">bpr_I0253</name>
</gene>